<feature type="signal peptide" evidence="2">
    <location>
        <begin position="1"/>
        <end position="28"/>
    </location>
</feature>
<keyword evidence="2" id="KW-0732">Signal</keyword>
<feature type="region of interest" description="Disordered" evidence="1">
    <location>
        <begin position="37"/>
        <end position="66"/>
    </location>
</feature>
<evidence type="ECO:0000256" key="1">
    <source>
        <dbReference type="SAM" id="MobiDB-lite"/>
    </source>
</evidence>
<accession>A0ABS5CI39</accession>
<organism evidence="3 4">
    <name type="scientific">Paenibacillus lignilyticus</name>
    <dbReference type="NCBI Taxonomy" id="1172615"/>
    <lineage>
        <taxon>Bacteria</taxon>
        <taxon>Bacillati</taxon>
        <taxon>Bacillota</taxon>
        <taxon>Bacilli</taxon>
        <taxon>Bacillales</taxon>
        <taxon>Paenibacillaceae</taxon>
        <taxon>Paenibacillus</taxon>
    </lineage>
</organism>
<name>A0ABS5CI39_9BACL</name>
<reference evidence="3 4" key="1">
    <citation type="submission" date="2021-04" db="EMBL/GenBank/DDBJ databases">
        <title>Paenibacillus sp. DLE-14 whole genome sequence.</title>
        <authorList>
            <person name="Ham Y.J."/>
        </authorList>
    </citation>
    <scope>NUCLEOTIDE SEQUENCE [LARGE SCALE GENOMIC DNA]</scope>
    <source>
        <strain evidence="3 4">DLE-14</strain>
    </source>
</reference>
<dbReference type="RefSeq" id="WP_210662058.1">
    <property type="nucleotide sequence ID" value="NZ_JAGKSP010000011.1"/>
</dbReference>
<comment type="caution">
    <text evidence="3">The sequence shown here is derived from an EMBL/GenBank/DDBJ whole genome shotgun (WGS) entry which is preliminary data.</text>
</comment>
<evidence type="ECO:0000313" key="4">
    <source>
        <dbReference type="Proteomes" id="UP000673394"/>
    </source>
</evidence>
<evidence type="ECO:0000313" key="3">
    <source>
        <dbReference type="EMBL" id="MBP3965547.1"/>
    </source>
</evidence>
<feature type="chain" id="PRO_5045286036" evidence="2">
    <location>
        <begin position="29"/>
        <end position="167"/>
    </location>
</feature>
<evidence type="ECO:0000256" key="2">
    <source>
        <dbReference type="SAM" id="SignalP"/>
    </source>
</evidence>
<gene>
    <name evidence="3" type="ORF">I8J30_22800</name>
</gene>
<feature type="compositionally biased region" description="Basic and acidic residues" evidence="1">
    <location>
        <begin position="45"/>
        <end position="66"/>
    </location>
</feature>
<proteinExistence type="predicted"/>
<keyword evidence="4" id="KW-1185">Reference proteome</keyword>
<dbReference type="Proteomes" id="UP000673394">
    <property type="component" value="Unassembled WGS sequence"/>
</dbReference>
<feature type="region of interest" description="Disordered" evidence="1">
    <location>
        <begin position="129"/>
        <end position="167"/>
    </location>
</feature>
<protein>
    <submittedName>
        <fullName evidence="3">Uncharacterized protein</fullName>
    </submittedName>
</protein>
<sequence length="167" mass="18765">MTTNRLRTRLAILGTAAALILTTGTVCANSAESAIPSSDQLQAQHEQKQEHWKHGDHGKGREHREARKLEHLQKAAVYFGISTEGKTAEQLQEELKAAIKKNPTKWEKFKAEKKAERLARLQEKATRLGIQTQGKTAKQLREEIHAACKEHGMKKDQKEKSKSYSAS</sequence>
<dbReference type="EMBL" id="JAGKSP010000011">
    <property type="protein sequence ID" value="MBP3965547.1"/>
    <property type="molecule type" value="Genomic_DNA"/>
</dbReference>
<feature type="compositionally biased region" description="Basic and acidic residues" evidence="1">
    <location>
        <begin position="139"/>
        <end position="167"/>
    </location>
</feature>